<evidence type="ECO:0000256" key="2">
    <source>
        <dbReference type="SAM" id="SignalP"/>
    </source>
</evidence>
<dbReference type="Proteomes" id="UP000693970">
    <property type="component" value="Unassembled WGS sequence"/>
</dbReference>
<dbReference type="AlphaFoldDB" id="A0A9K3KGH9"/>
<protein>
    <submittedName>
        <fullName evidence="3">Uncharacterized protein</fullName>
    </submittedName>
</protein>
<evidence type="ECO:0000313" key="4">
    <source>
        <dbReference type="Proteomes" id="UP000693970"/>
    </source>
</evidence>
<proteinExistence type="predicted"/>
<keyword evidence="2" id="KW-0732">Signal</keyword>
<keyword evidence="1" id="KW-0175">Coiled coil</keyword>
<feature type="chain" id="PRO_5039937494" evidence="2">
    <location>
        <begin position="16"/>
        <end position="191"/>
    </location>
</feature>
<keyword evidence="4" id="KW-1185">Reference proteome</keyword>
<feature type="signal peptide" evidence="2">
    <location>
        <begin position="1"/>
        <end position="15"/>
    </location>
</feature>
<reference evidence="3" key="2">
    <citation type="submission" date="2021-04" db="EMBL/GenBank/DDBJ databases">
        <authorList>
            <person name="Podell S."/>
        </authorList>
    </citation>
    <scope>NUCLEOTIDE SEQUENCE</scope>
    <source>
        <strain evidence="3">Hildebrandi</strain>
    </source>
</reference>
<reference evidence="3" key="1">
    <citation type="journal article" date="2021" name="Sci. Rep.">
        <title>Diploid genomic architecture of Nitzschia inconspicua, an elite biomass production diatom.</title>
        <authorList>
            <person name="Oliver A."/>
            <person name="Podell S."/>
            <person name="Pinowska A."/>
            <person name="Traller J.C."/>
            <person name="Smith S.R."/>
            <person name="McClure R."/>
            <person name="Beliaev A."/>
            <person name="Bohutskyi P."/>
            <person name="Hill E.A."/>
            <person name="Rabines A."/>
            <person name="Zheng H."/>
            <person name="Allen L.Z."/>
            <person name="Kuo A."/>
            <person name="Grigoriev I.V."/>
            <person name="Allen A.E."/>
            <person name="Hazlebeck D."/>
            <person name="Allen E.E."/>
        </authorList>
    </citation>
    <scope>NUCLEOTIDE SEQUENCE</scope>
    <source>
        <strain evidence="3">Hildebrandi</strain>
    </source>
</reference>
<comment type="caution">
    <text evidence="3">The sequence shown here is derived from an EMBL/GenBank/DDBJ whole genome shotgun (WGS) entry which is preliminary data.</text>
</comment>
<dbReference type="EMBL" id="JAGRRH010000024">
    <property type="protein sequence ID" value="KAG7342720.1"/>
    <property type="molecule type" value="Genomic_DNA"/>
</dbReference>
<name>A0A9K3KGH9_9STRA</name>
<evidence type="ECO:0000313" key="3">
    <source>
        <dbReference type="EMBL" id="KAG7342720.1"/>
    </source>
</evidence>
<dbReference type="OrthoDB" id="49066at2759"/>
<evidence type="ECO:0000256" key="1">
    <source>
        <dbReference type="SAM" id="Coils"/>
    </source>
</evidence>
<organism evidence="3 4">
    <name type="scientific">Nitzschia inconspicua</name>
    <dbReference type="NCBI Taxonomy" id="303405"/>
    <lineage>
        <taxon>Eukaryota</taxon>
        <taxon>Sar</taxon>
        <taxon>Stramenopiles</taxon>
        <taxon>Ochrophyta</taxon>
        <taxon>Bacillariophyta</taxon>
        <taxon>Bacillariophyceae</taxon>
        <taxon>Bacillariophycidae</taxon>
        <taxon>Bacillariales</taxon>
        <taxon>Bacillariaceae</taxon>
        <taxon>Nitzschia</taxon>
    </lineage>
</organism>
<gene>
    <name evidence="3" type="ORF">IV203_020664</name>
</gene>
<feature type="coiled-coil region" evidence="1">
    <location>
        <begin position="58"/>
        <end position="85"/>
    </location>
</feature>
<accession>A0A9K3KGH9</accession>
<sequence>MFLATALWLVLSIVAVPTISLSSTTTEAFLHPLSVTRIASSSHSKAIHGPLSRVWTTYSSKDEEIARLEEQLKRLKEEKEAQEGLDASLQNGQVAVTATASVAEEEEEEVSIDMFLSEGWKEKEAVESSDEGSGGTLTTLLGVLALVVGIAVFSQVPIGQEDLSKYSAIKAPTEQIDLGDLNRARNSVGDL</sequence>